<feature type="domain" description="Phage tail tape measure protein" evidence="5">
    <location>
        <begin position="312"/>
        <end position="502"/>
    </location>
</feature>
<dbReference type="InterPro" id="IPR010090">
    <property type="entry name" value="Phage_tape_meas"/>
</dbReference>
<name>A0A2S1KQV9_9LACO</name>
<evidence type="ECO:0000256" key="4">
    <source>
        <dbReference type="SAM" id="Phobius"/>
    </source>
</evidence>
<evidence type="ECO:0000259" key="5">
    <source>
        <dbReference type="Pfam" id="PF10145"/>
    </source>
</evidence>
<keyword evidence="4" id="KW-1133">Transmembrane helix</keyword>
<reference evidence="6 7" key="1">
    <citation type="submission" date="2017-04" db="EMBL/GenBank/DDBJ databases">
        <title>Weissella cibaria strain m2 complete genome.</title>
        <authorList>
            <person name="Pan Q."/>
            <person name="Tan M."/>
            <person name="Yao F."/>
            <person name="Su S."/>
        </authorList>
    </citation>
    <scope>NUCLEOTIDE SEQUENCE [LARGE SCALE GENOMIC DNA]</scope>
    <source>
        <strain evidence="6 7">M2</strain>
    </source>
</reference>
<protein>
    <recommendedName>
        <fullName evidence="5">Phage tail tape measure protein domain-containing protein</fullName>
    </recommendedName>
</protein>
<dbReference type="PANTHER" id="PTHR37813">
    <property type="entry name" value="FELS-2 PROPHAGE PROTEIN"/>
    <property type="match status" value="1"/>
</dbReference>
<evidence type="ECO:0000256" key="1">
    <source>
        <dbReference type="ARBA" id="ARBA00022612"/>
    </source>
</evidence>
<feature type="transmembrane region" description="Helical" evidence="4">
    <location>
        <begin position="661"/>
        <end position="679"/>
    </location>
</feature>
<gene>
    <name evidence="6" type="ORF">B6254_0974</name>
</gene>
<keyword evidence="4" id="KW-0472">Membrane</keyword>
<dbReference type="AlphaFoldDB" id="A0A2S1KQV9"/>
<proteinExistence type="predicted"/>
<evidence type="ECO:0000256" key="3">
    <source>
        <dbReference type="SAM" id="MobiDB-lite"/>
    </source>
</evidence>
<feature type="transmembrane region" description="Helical" evidence="4">
    <location>
        <begin position="768"/>
        <end position="787"/>
    </location>
</feature>
<dbReference type="EMBL" id="CP020928">
    <property type="protein sequence ID" value="AWF95380.1"/>
    <property type="molecule type" value="Genomic_DNA"/>
</dbReference>
<feature type="region of interest" description="Disordered" evidence="3">
    <location>
        <begin position="182"/>
        <end position="203"/>
    </location>
</feature>
<evidence type="ECO:0000313" key="7">
    <source>
        <dbReference type="Proteomes" id="UP000244870"/>
    </source>
</evidence>
<feature type="coiled-coil region" evidence="2">
    <location>
        <begin position="25"/>
        <end position="154"/>
    </location>
</feature>
<accession>A0A2S1KQV9</accession>
<sequence>MAKEKVAGLMSTEIGLNTAKATQGLNELKSAVKDSTNEWKQMESQMKQSGDEIGASEAKYKGLSQSVEKQQDVLAKLKQEQSEVNRSTEAGEQTYQKYASQITTAERQLASMTKQQEQAKRAYELQESGIAGLNKEIQQSIKETDAYVERLKAEGKEEEANEAQKKGLARTLEKQGQLYEAQRKQLDKMTQSGEASSESISKQKIALDKTGTSIAKGKQSLEELDGAQGKIGKNEGATEAGGKFEKLTGAVDKTKLGLTATVAAAGTALAGVSKLVDAIYDQQSQVNALQAKTTGSYKESKEGIQAINKLYAQGYGESVEDLTETYTTLKQMNPKADVDELAQQTKLVSQYSKASGADAQEVLRGAQNATKAWNISYSEYFDNLFTLQKQGGDVGGEISDNMAEYAQVLGQMGLSAKDSFSMIANGIQTGAYNGDKLLDFTKEFSISLNDGRMDKSISEFSKKSQDMFQGYKDGKVTAGDMFKQITNEMGKMTDKQKEATLASTLWSALGEDNSLKVLGSLGKQNKAFDNVKGTAKKTSDQLKESNPFELMKRSAEASVSSITLSATETKNFKKALEPLQKAVKQFINTMVKNMPAIVKAITPVVNFVAKHGKAITAVLAGILALHFGNKAVSSITGIISVMKKLGPALKTVSAFMLANPITIWITAIVGVGVALTALYKHSAKFRSFVNGLVKVSGKFFTSISKWIGSATKTIGKFFKNIGKWFGGVGKSIGNGASAIGKWFSGLVKGFQKGWNSFTKFATKLLKTFAKIVLISMALPIGIGVTLMKPLVGPMKKIIGDLAKWLKKVWAPVSKAWTNTWNSIGKWFSGMLNGISKAWNNTMSAIRNTLSKSMDAISGAWSRSWNSIANFFTDIWNKMVRAFKPIIESIHRIVSDTVGAISGTWSKAWNGIADFFGGIWNKLVRTGDSGVKSVKNVFTPVLDAISRVFSNTWKGITDGFSNMWNDMMGWAKSGINGVIGIINNGIGAINSVIGMFGGSRGLSRIPKFANGTKGAPKGLAVVNDAPGEHYQEAIIDNSGKATVLEGRNRLVEFSGGETVIPAHALPHFASGTNDWLSSAVGWISDKWTQLTSFLREPIVALTNVMNRAVGTIIGSPLVSTVAPMMTQGLIHGIASPIVNMLSGIKGKHDSDERQSLIKRLFGKGFAQGGVVSQHGFYEVAEQNMPEIIIPLDPAKRPRANDLLAQANQRINGNKVTGNSSVVNEGDSYNITIQVNADLTPGTLQKLQQVVEDTVTRKQNARRRAFG</sequence>
<keyword evidence="4" id="KW-0812">Transmembrane</keyword>
<dbReference type="Proteomes" id="UP000244870">
    <property type="component" value="Chromosome"/>
</dbReference>
<dbReference type="PANTHER" id="PTHR37813:SF1">
    <property type="entry name" value="FELS-2 PROPHAGE PROTEIN"/>
    <property type="match status" value="1"/>
</dbReference>
<feature type="compositionally biased region" description="Polar residues" evidence="3">
    <location>
        <begin position="188"/>
        <end position="202"/>
    </location>
</feature>
<evidence type="ECO:0000313" key="6">
    <source>
        <dbReference type="EMBL" id="AWF95380.1"/>
    </source>
</evidence>
<keyword evidence="1" id="KW-1188">Viral release from host cell</keyword>
<evidence type="ECO:0000256" key="2">
    <source>
        <dbReference type="SAM" id="Coils"/>
    </source>
</evidence>
<keyword evidence="2" id="KW-0175">Coiled coil</keyword>
<dbReference type="Pfam" id="PF10145">
    <property type="entry name" value="PhageMin_Tail"/>
    <property type="match status" value="1"/>
</dbReference>
<dbReference type="Gene3D" id="1.20.120.20">
    <property type="entry name" value="Apolipoprotein"/>
    <property type="match status" value="1"/>
</dbReference>
<dbReference type="RefSeq" id="WP_108730311.1">
    <property type="nucleotide sequence ID" value="NZ_CP020928.1"/>
</dbReference>
<organism evidence="6 7">
    <name type="scientific">Weissella cibaria</name>
    <dbReference type="NCBI Taxonomy" id="137591"/>
    <lineage>
        <taxon>Bacteria</taxon>
        <taxon>Bacillati</taxon>
        <taxon>Bacillota</taxon>
        <taxon>Bacilli</taxon>
        <taxon>Lactobacillales</taxon>
        <taxon>Lactobacillaceae</taxon>
        <taxon>Weissella</taxon>
    </lineage>
</organism>